<gene>
    <name evidence="2" type="ORF">LGLO00237_LOCUS35795</name>
</gene>
<dbReference type="InterPro" id="IPR000626">
    <property type="entry name" value="Ubiquitin-like_dom"/>
</dbReference>
<evidence type="ECO:0000313" key="2">
    <source>
        <dbReference type="EMBL" id="CAE0684007.1"/>
    </source>
</evidence>
<reference evidence="2" key="1">
    <citation type="submission" date="2021-01" db="EMBL/GenBank/DDBJ databases">
        <authorList>
            <person name="Corre E."/>
            <person name="Pelletier E."/>
            <person name="Niang G."/>
            <person name="Scheremetjew M."/>
            <person name="Finn R."/>
            <person name="Kale V."/>
            <person name="Holt S."/>
            <person name="Cochrane G."/>
            <person name="Meng A."/>
            <person name="Brown T."/>
            <person name="Cohen L."/>
        </authorList>
    </citation>
    <scope>NUCLEOTIDE SEQUENCE</scope>
    <source>
        <strain evidence="2">CCCM811</strain>
    </source>
</reference>
<protein>
    <recommendedName>
        <fullName evidence="1">Ubiquitin-like domain-containing protein</fullName>
    </recommendedName>
</protein>
<dbReference type="SMART" id="SM00213">
    <property type="entry name" value="UBQ"/>
    <property type="match status" value="1"/>
</dbReference>
<dbReference type="EMBL" id="HBIV01052188">
    <property type="protein sequence ID" value="CAE0684007.1"/>
    <property type="molecule type" value="Transcribed_RNA"/>
</dbReference>
<name>A0A7S3ZIG1_9EUKA</name>
<dbReference type="Pfam" id="PF06943">
    <property type="entry name" value="zf-LSD1"/>
    <property type="match status" value="1"/>
</dbReference>
<dbReference type="InterPro" id="IPR015496">
    <property type="entry name" value="Ubiquilin"/>
</dbReference>
<proteinExistence type="predicted"/>
<dbReference type="NCBIfam" id="TIGR01053">
    <property type="entry name" value="LSD1"/>
    <property type="match status" value="1"/>
</dbReference>
<dbReference type="SUPFAM" id="SSF54236">
    <property type="entry name" value="Ubiquitin-like"/>
    <property type="match status" value="1"/>
</dbReference>
<dbReference type="Pfam" id="PF00240">
    <property type="entry name" value="ubiquitin"/>
    <property type="match status" value="1"/>
</dbReference>
<sequence length="214" mass="23911">MSTAYGQLQEEKDGTYTIKIKELSGKTHDFSVNQDGSVGELKKTIEAKLNHPANRQRLIWQGREFRDDASKFREIFKGQESRSVVVHLVVRPAGSTNAPPPSTQSTQQAYRHQQAAMQTVNCPFCRTMVQFPVGSRMIRCSSCGGISRIQVAQVENNPSICAAHQQVNGCGFRTFKNHAPRLLVGSPLRTRLTCSMFGAKMLSMWQHSVDSFHV</sequence>
<dbReference type="PANTHER" id="PTHR10677">
    <property type="entry name" value="UBIQUILIN"/>
    <property type="match status" value="1"/>
</dbReference>
<evidence type="ECO:0000259" key="1">
    <source>
        <dbReference type="PROSITE" id="PS50053"/>
    </source>
</evidence>
<dbReference type="GO" id="GO:0005829">
    <property type="term" value="C:cytosol"/>
    <property type="evidence" value="ECO:0007669"/>
    <property type="project" value="TreeGrafter"/>
</dbReference>
<dbReference type="AlphaFoldDB" id="A0A7S3ZIG1"/>
<dbReference type="PANTHER" id="PTHR10677:SF3">
    <property type="entry name" value="FI07626P-RELATED"/>
    <property type="match status" value="1"/>
</dbReference>
<organism evidence="2">
    <name type="scientific">Lotharella globosa</name>
    <dbReference type="NCBI Taxonomy" id="91324"/>
    <lineage>
        <taxon>Eukaryota</taxon>
        <taxon>Sar</taxon>
        <taxon>Rhizaria</taxon>
        <taxon>Cercozoa</taxon>
        <taxon>Chlorarachniophyceae</taxon>
        <taxon>Lotharella</taxon>
    </lineage>
</organism>
<dbReference type="Gene3D" id="3.10.20.90">
    <property type="entry name" value="Phosphatidylinositol 3-kinase Catalytic Subunit, Chain A, domain 1"/>
    <property type="match status" value="1"/>
</dbReference>
<dbReference type="GO" id="GO:0031593">
    <property type="term" value="F:polyubiquitin modification-dependent protein binding"/>
    <property type="evidence" value="ECO:0007669"/>
    <property type="project" value="TreeGrafter"/>
</dbReference>
<dbReference type="PROSITE" id="PS50053">
    <property type="entry name" value="UBIQUITIN_2"/>
    <property type="match status" value="1"/>
</dbReference>
<dbReference type="GO" id="GO:0006511">
    <property type="term" value="P:ubiquitin-dependent protein catabolic process"/>
    <property type="evidence" value="ECO:0007669"/>
    <property type="project" value="TreeGrafter"/>
</dbReference>
<dbReference type="InterPro" id="IPR005735">
    <property type="entry name" value="Znf_LSD1"/>
</dbReference>
<feature type="domain" description="Ubiquitin-like" evidence="1">
    <location>
        <begin position="16"/>
        <end position="95"/>
    </location>
</feature>
<accession>A0A7S3ZIG1</accession>
<dbReference type="InterPro" id="IPR029071">
    <property type="entry name" value="Ubiquitin-like_domsf"/>
</dbReference>